<dbReference type="EMBL" id="LJAM02000242">
    <property type="protein sequence ID" value="RAP70881.1"/>
    <property type="molecule type" value="Genomic_DNA"/>
</dbReference>
<evidence type="ECO:0000313" key="1">
    <source>
        <dbReference type="EMBL" id="RAP70881.1"/>
    </source>
</evidence>
<gene>
    <name evidence="1" type="ORF">ACZ87_02312</name>
</gene>
<dbReference type="Proteomes" id="UP000244334">
    <property type="component" value="Unassembled WGS sequence"/>
</dbReference>
<evidence type="ECO:0000313" key="2">
    <source>
        <dbReference type="Proteomes" id="UP000244334"/>
    </source>
</evidence>
<dbReference type="GO" id="GO:0003677">
    <property type="term" value="F:DNA binding"/>
    <property type="evidence" value="ECO:0007669"/>
    <property type="project" value="UniProtKB-KW"/>
</dbReference>
<protein>
    <submittedName>
        <fullName evidence="1">Topoisomerase DNA-binding C4 zinc finger domain protein</fullName>
    </submittedName>
</protein>
<comment type="caution">
    <text evidence="1">The sequence shown here is derived from an EMBL/GenBank/DDBJ whole genome shotgun (WGS) entry which is preliminary data.</text>
</comment>
<sequence length="47" mass="5200">MCEFCEFCQFLLLIEKKTARGVKRFCASKACGKPVTVINGPEDETSA</sequence>
<proteinExistence type="predicted"/>
<name>A0A328TP80_9GAMM</name>
<dbReference type="GO" id="GO:0016853">
    <property type="term" value="F:isomerase activity"/>
    <property type="evidence" value="ECO:0007669"/>
    <property type="project" value="UniProtKB-KW"/>
</dbReference>
<keyword evidence="1" id="KW-0238">DNA-binding</keyword>
<organism evidence="1 2">
    <name type="scientific">Candidatus Erwinia dacicola</name>
    <dbReference type="NCBI Taxonomy" id="252393"/>
    <lineage>
        <taxon>Bacteria</taxon>
        <taxon>Pseudomonadati</taxon>
        <taxon>Pseudomonadota</taxon>
        <taxon>Gammaproteobacteria</taxon>
        <taxon>Enterobacterales</taxon>
        <taxon>Erwiniaceae</taxon>
        <taxon>Erwinia</taxon>
    </lineage>
</organism>
<reference evidence="1" key="1">
    <citation type="submission" date="2018-04" db="EMBL/GenBank/DDBJ databases">
        <title>Genomes of the Obligate Erwinia dacicola and Facultative Enterobacter sp. OLF Endosymbionts of the Olive Fruit fly, Bactrocera oleae.</title>
        <authorList>
            <person name="Estes A.M."/>
            <person name="Hearn D.J."/>
            <person name="Agarwal S."/>
            <person name="Pierson E.A."/>
            <person name="Dunning-Hotopp J.C."/>
        </authorList>
    </citation>
    <scope>NUCLEOTIDE SEQUENCE [LARGE SCALE GENOMIC DNA]</scope>
    <source>
        <strain evidence="1">Oroville</strain>
    </source>
</reference>
<keyword evidence="2" id="KW-1185">Reference proteome</keyword>
<accession>A0A328TP80</accession>
<dbReference type="AlphaFoldDB" id="A0A328TP80"/>